<reference evidence="1" key="1">
    <citation type="submission" date="2021-08" db="EMBL/GenBank/DDBJ databases">
        <title>The first chromosome-level gecko genome reveals the dynamic sex chromosomes of Neotropical dwarf geckos (Sphaerodactylidae: Sphaerodactylus).</title>
        <authorList>
            <person name="Pinto B.J."/>
            <person name="Keating S.E."/>
            <person name="Gamble T."/>
        </authorList>
    </citation>
    <scope>NUCLEOTIDE SEQUENCE</scope>
    <source>
        <strain evidence="1">TG3544</strain>
    </source>
</reference>
<evidence type="ECO:0000313" key="2">
    <source>
        <dbReference type="Proteomes" id="UP000827872"/>
    </source>
</evidence>
<proteinExistence type="predicted"/>
<sequence length="117" mass="12914">MLVLLLNTVRFLCGGHARAQPGKSQTWSHLKRKGSSCLVSGELPNFLQLISTFLKPKKKSFVYVLYNGMDLSRLLLGLPPSATGGSEQSTVCIPVLGFFFSLVRLFRIGRLSVNMLN</sequence>
<dbReference type="Proteomes" id="UP000827872">
    <property type="component" value="Linkage Group LG04"/>
</dbReference>
<accession>A0ACB8FLC4</accession>
<evidence type="ECO:0000313" key="1">
    <source>
        <dbReference type="EMBL" id="KAH8006156.1"/>
    </source>
</evidence>
<dbReference type="EMBL" id="CM037617">
    <property type="protein sequence ID" value="KAH8006156.1"/>
    <property type="molecule type" value="Genomic_DNA"/>
</dbReference>
<keyword evidence="2" id="KW-1185">Reference proteome</keyword>
<name>A0ACB8FLC4_9SAUR</name>
<gene>
    <name evidence="1" type="ORF">K3G42_032099</name>
</gene>
<organism evidence="1 2">
    <name type="scientific">Sphaerodactylus townsendi</name>
    <dbReference type="NCBI Taxonomy" id="933632"/>
    <lineage>
        <taxon>Eukaryota</taxon>
        <taxon>Metazoa</taxon>
        <taxon>Chordata</taxon>
        <taxon>Craniata</taxon>
        <taxon>Vertebrata</taxon>
        <taxon>Euteleostomi</taxon>
        <taxon>Lepidosauria</taxon>
        <taxon>Squamata</taxon>
        <taxon>Bifurcata</taxon>
        <taxon>Gekkota</taxon>
        <taxon>Sphaerodactylidae</taxon>
        <taxon>Sphaerodactylus</taxon>
    </lineage>
</organism>
<protein>
    <submittedName>
        <fullName evidence="1">Uncharacterized protein</fullName>
    </submittedName>
</protein>
<comment type="caution">
    <text evidence="1">The sequence shown here is derived from an EMBL/GenBank/DDBJ whole genome shotgun (WGS) entry which is preliminary data.</text>
</comment>